<dbReference type="AlphaFoldDB" id="A0A9Q0G7V8"/>
<name>A0A9Q0G7V8_9ROSI</name>
<dbReference type="Pfam" id="PF02892">
    <property type="entry name" value="zf-BED"/>
    <property type="match status" value="1"/>
</dbReference>
<keyword evidence="4" id="KW-0805">Transcription regulation</keyword>
<keyword evidence="2 6" id="KW-0863">Zinc-finger</keyword>
<dbReference type="PANTHER" id="PTHR46481:SF8">
    <property type="entry name" value="ZINC FINGER BED DOMAIN-CONTAINING PROTEIN RICESLEEPER 1-LIKE"/>
    <property type="match status" value="1"/>
</dbReference>
<dbReference type="Proteomes" id="UP001141552">
    <property type="component" value="Unassembled WGS sequence"/>
</dbReference>
<keyword evidence="5" id="KW-0804">Transcription</keyword>
<dbReference type="SMART" id="SM00614">
    <property type="entry name" value="ZnF_BED"/>
    <property type="match status" value="1"/>
</dbReference>
<evidence type="ECO:0000256" key="7">
    <source>
        <dbReference type="SAM" id="MobiDB-lite"/>
    </source>
</evidence>
<dbReference type="InterPro" id="IPR003656">
    <property type="entry name" value="Znf_BED"/>
</dbReference>
<evidence type="ECO:0000256" key="2">
    <source>
        <dbReference type="ARBA" id="ARBA00022771"/>
    </source>
</evidence>
<dbReference type="EMBL" id="JAKUCV010001784">
    <property type="protein sequence ID" value="KAJ4845065.1"/>
    <property type="molecule type" value="Genomic_DNA"/>
</dbReference>
<dbReference type="SUPFAM" id="SSF53098">
    <property type="entry name" value="Ribonuclease H-like"/>
    <property type="match status" value="1"/>
</dbReference>
<reference evidence="9" key="1">
    <citation type="submission" date="2022-02" db="EMBL/GenBank/DDBJ databases">
        <authorList>
            <person name="Henning P.M."/>
            <person name="McCubbin A.G."/>
            <person name="Shore J.S."/>
        </authorList>
    </citation>
    <scope>NUCLEOTIDE SEQUENCE</scope>
    <source>
        <strain evidence="9">F60SS</strain>
        <tissue evidence="9">Leaves</tissue>
    </source>
</reference>
<keyword evidence="3" id="KW-0862">Zinc</keyword>
<feature type="domain" description="BED-type" evidence="8">
    <location>
        <begin position="44"/>
        <end position="102"/>
    </location>
</feature>
<keyword evidence="1" id="KW-0479">Metal-binding</keyword>
<evidence type="ECO:0000256" key="4">
    <source>
        <dbReference type="ARBA" id="ARBA00023015"/>
    </source>
</evidence>
<keyword evidence="10" id="KW-1185">Reference proteome</keyword>
<accession>A0A9Q0G7V8</accession>
<reference evidence="9" key="2">
    <citation type="journal article" date="2023" name="Plants (Basel)">
        <title>Annotation of the Turnera subulata (Passifloraceae) Draft Genome Reveals the S-Locus Evolved after the Divergence of Turneroideae from Passifloroideae in a Stepwise Manner.</title>
        <authorList>
            <person name="Henning P.M."/>
            <person name="Roalson E.H."/>
            <person name="Mir W."/>
            <person name="McCubbin A.G."/>
            <person name="Shore J.S."/>
        </authorList>
    </citation>
    <scope>NUCLEOTIDE SEQUENCE</scope>
    <source>
        <strain evidence="9">F60SS</strain>
    </source>
</reference>
<feature type="region of interest" description="Disordered" evidence="7">
    <location>
        <begin position="1"/>
        <end position="37"/>
    </location>
</feature>
<evidence type="ECO:0000259" key="8">
    <source>
        <dbReference type="PROSITE" id="PS50808"/>
    </source>
</evidence>
<protein>
    <recommendedName>
        <fullName evidence="8">BED-type domain-containing protein</fullName>
    </recommendedName>
</protein>
<evidence type="ECO:0000313" key="9">
    <source>
        <dbReference type="EMBL" id="KAJ4845065.1"/>
    </source>
</evidence>
<evidence type="ECO:0000256" key="3">
    <source>
        <dbReference type="ARBA" id="ARBA00022833"/>
    </source>
</evidence>
<sequence length="257" mass="29583">MSELPPSVVTQDCNAPVAAPENQNANDGEKKEMAGKNKRAIANREPPVIWDHFTKIEGTDPQHPRTACKYCGREYGCHTKNDGTSNIWGHLKNGCVQYPYKVVKDKKQRYLILKPKSEEEVVDGGVCMGSLKTTIYTPENYRKKLAKMIIVDELSFRMVEGEGSREFYQAMQPLFVVPSRTTIARDCFKLYHEERDKVKAILKRQRVCLTTDTWTSIQNINYMCLTCHWVDDDWNLNKRILNFCQIPNHKGSTMGRM</sequence>
<evidence type="ECO:0000313" key="10">
    <source>
        <dbReference type="Proteomes" id="UP001141552"/>
    </source>
</evidence>
<dbReference type="PROSITE" id="PS50808">
    <property type="entry name" value="ZF_BED"/>
    <property type="match status" value="1"/>
</dbReference>
<evidence type="ECO:0000256" key="1">
    <source>
        <dbReference type="ARBA" id="ARBA00022723"/>
    </source>
</evidence>
<dbReference type="SUPFAM" id="SSF57667">
    <property type="entry name" value="beta-beta-alpha zinc fingers"/>
    <property type="match status" value="1"/>
</dbReference>
<dbReference type="SUPFAM" id="SSF140996">
    <property type="entry name" value="Hermes dimerisation domain"/>
    <property type="match status" value="1"/>
</dbReference>
<dbReference type="GO" id="GO:0003677">
    <property type="term" value="F:DNA binding"/>
    <property type="evidence" value="ECO:0007669"/>
    <property type="project" value="InterPro"/>
</dbReference>
<feature type="non-terminal residue" evidence="9">
    <location>
        <position position="257"/>
    </location>
</feature>
<dbReference type="OrthoDB" id="1607513at2759"/>
<dbReference type="InterPro" id="IPR012337">
    <property type="entry name" value="RNaseH-like_sf"/>
</dbReference>
<gene>
    <name evidence="9" type="ORF">Tsubulata_018280</name>
</gene>
<dbReference type="PANTHER" id="PTHR46481">
    <property type="entry name" value="ZINC FINGER BED DOMAIN-CONTAINING PROTEIN 4"/>
    <property type="match status" value="1"/>
</dbReference>
<dbReference type="GO" id="GO:0008270">
    <property type="term" value="F:zinc ion binding"/>
    <property type="evidence" value="ECO:0007669"/>
    <property type="project" value="UniProtKB-KW"/>
</dbReference>
<dbReference type="InterPro" id="IPR036236">
    <property type="entry name" value="Znf_C2H2_sf"/>
</dbReference>
<proteinExistence type="predicted"/>
<evidence type="ECO:0000256" key="6">
    <source>
        <dbReference type="PROSITE-ProRule" id="PRU00027"/>
    </source>
</evidence>
<comment type="caution">
    <text evidence="9">The sequence shown here is derived from an EMBL/GenBank/DDBJ whole genome shotgun (WGS) entry which is preliminary data.</text>
</comment>
<dbReference type="InterPro" id="IPR052035">
    <property type="entry name" value="ZnF_BED_domain_contain"/>
</dbReference>
<organism evidence="9 10">
    <name type="scientific">Turnera subulata</name>
    <dbReference type="NCBI Taxonomy" id="218843"/>
    <lineage>
        <taxon>Eukaryota</taxon>
        <taxon>Viridiplantae</taxon>
        <taxon>Streptophyta</taxon>
        <taxon>Embryophyta</taxon>
        <taxon>Tracheophyta</taxon>
        <taxon>Spermatophyta</taxon>
        <taxon>Magnoliopsida</taxon>
        <taxon>eudicotyledons</taxon>
        <taxon>Gunneridae</taxon>
        <taxon>Pentapetalae</taxon>
        <taxon>rosids</taxon>
        <taxon>fabids</taxon>
        <taxon>Malpighiales</taxon>
        <taxon>Passifloraceae</taxon>
        <taxon>Turnera</taxon>
    </lineage>
</organism>
<evidence type="ECO:0000256" key="5">
    <source>
        <dbReference type="ARBA" id="ARBA00023163"/>
    </source>
</evidence>